<dbReference type="Proteomes" id="UP000004217">
    <property type="component" value="Unassembled WGS sequence"/>
</dbReference>
<keyword evidence="4" id="KW-1185">Reference proteome</keyword>
<reference evidence="3 4" key="1">
    <citation type="submission" date="2011-08" db="EMBL/GenBank/DDBJ databases">
        <authorList>
            <person name="Lin Y."/>
            <person name="Hao X."/>
            <person name="Johnstone L."/>
            <person name="Miller S.J."/>
            <person name="Wei G."/>
            <person name="Rensing C."/>
        </authorList>
    </citation>
    <scope>NUCLEOTIDE SEQUENCE [LARGE SCALE GENOMIC DNA]</scope>
    <source>
        <strain evidence="3 4">K42</strain>
    </source>
</reference>
<feature type="region of interest" description="Disordered" evidence="1">
    <location>
        <begin position="206"/>
        <end position="258"/>
    </location>
</feature>
<evidence type="ECO:0000313" key="3">
    <source>
        <dbReference type="EMBL" id="EGX58470.1"/>
    </source>
</evidence>
<keyword evidence="2" id="KW-0812">Transmembrane</keyword>
<evidence type="ECO:0000313" key="4">
    <source>
        <dbReference type="Proteomes" id="UP000004217"/>
    </source>
</evidence>
<feature type="transmembrane region" description="Helical" evidence="2">
    <location>
        <begin position="21"/>
        <end position="43"/>
    </location>
</feature>
<feature type="region of interest" description="Disordered" evidence="1">
    <location>
        <begin position="48"/>
        <end position="82"/>
    </location>
</feature>
<dbReference type="AlphaFoldDB" id="G2GDD8"/>
<keyword evidence="2" id="KW-1133">Transmembrane helix</keyword>
<feature type="compositionally biased region" description="Low complexity" evidence="1">
    <location>
        <begin position="210"/>
        <end position="257"/>
    </location>
</feature>
<feature type="compositionally biased region" description="Low complexity" evidence="1">
    <location>
        <begin position="63"/>
        <end position="74"/>
    </location>
</feature>
<dbReference type="PATRIC" id="fig|700597.3.peg.3446"/>
<dbReference type="Gene3D" id="3.90.1720.10">
    <property type="entry name" value="endopeptidase domain like (from Nostoc punctiforme)"/>
    <property type="match status" value="1"/>
</dbReference>
<protein>
    <submittedName>
        <fullName evidence="3">Peptidase M23</fullName>
    </submittedName>
</protein>
<organism evidence="3 4">
    <name type="scientific">Streptomyces zinciresistens K42</name>
    <dbReference type="NCBI Taxonomy" id="700597"/>
    <lineage>
        <taxon>Bacteria</taxon>
        <taxon>Bacillati</taxon>
        <taxon>Actinomycetota</taxon>
        <taxon>Actinomycetes</taxon>
        <taxon>Kitasatosporales</taxon>
        <taxon>Streptomycetaceae</taxon>
        <taxon>Streptomyces</taxon>
    </lineage>
</organism>
<evidence type="ECO:0000256" key="2">
    <source>
        <dbReference type="SAM" id="Phobius"/>
    </source>
</evidence>
<sequence>MDQDDLTQIAMRAAGVAKKGLMLKLGAVAAVLFFLGLLLLGAMPMGSSAEASTCEDTGPGTGAAAPDSNNSPPAQGSVHKQQLTNAKAIAKASQKLPGRATLIALMTAMQESSLINRPDGHLDSVGLFQQRPSMDWGSKAQIRDPAFATASFLYGRGTNKGLVDVPNWQTKPPGDVAQAVQGSAHPELYAGRESEVRALAKEAGIDLSRGGTDSGSTSGGTADSGTASGAEPSQCADSETGTSGSSAGGTFTDGTATWQLSNPRSVKDAIAWARHHSGLMSTNGWYRRCLAFVANVYGWNFSGVTYAIDHYKVVPADMRHDGDRTPPPGALMYWDTGHRAGHIAVYLGNGEIVSNDVKRPGYIDVVKADFIEKNWKAKYVGWTPPYFPKAG</sequence>
<proteinExistence type="predicted"/>
<dbReference type="EMBL" id="AGBF01000054">
    <property type="protein sequence ID" value="EGX58470.1"/>
    <property type="molecule type" value="Genomic_DNA"/>
</dbReference>
<gene>
    <name evidence="3" type="ORF">SZN_17577</name>
</gene>
<evidence type="ECO:0000256" key="1">
    <source>
        <dbReference type="SAM" id="MobiDB-lite"/>
    </source>
</evidence>
<accession>G2GDD8</accession>
<dbReference type="OrthoDB" id="5496837at2"/>
<dbReference type="RefSeq" id="WP_007496741.1">
    <property type="nucleotide sequence ID" value="NZ_AGBF01000054.1"/>
</dbReference>
<comment type="caution">
    <text evidence="3">The sequence shown here is derived from an EMBL/GenBank/DDBJ whole genome shotgun (WGS) entry which is preliminary data.</text>
</comment>
<keyword evidence="2" id="KW-0472">Membrane</keyword>
<name>G2GDD8_9ACTN</name>